<protein>
    <submittedName>
        <fullName evidence="8">TqsA protein</fullName>
    </submittedName>
</protein>
<organism evidence="8 9">
    <name type="scientific">Jannaschia aquimarina</name>
    <dbReference type="NCBI Taxonomy" id="935700"/>
    <lineage>
        <taxon>Bacteria</taxon>
        <taxon>Pseudomonadati</taxon>
        <taxon>Pseudomonadota</taxon>
        <taxon>Alphaproteobacteria</taxon>
        <taxon>Rhodobacterales</taxon>
        <taxon>Roseobacteraceae</taxon>
        <taxon>Jannaschia</taxon>
    </lineage>
</organism>
<evidence type="ECO:0000256" key="4">
    <source>
        <dbReference type="ARBA" id="ARBA00022989"/>
    </source>
</evidence>
<keyword evidence="5 7" id="KW-0472">Membrane</keyword>
<comment type="subcellular location">
    <subcellularLocation>
        <location evidence="1">Membrane</location>
        <topology evidence="1">Multi-pass membrane protein</topology>
    </subcellularLocation>
</comment>
<dbReference type="GO" id="GO:0016020">
    <property type="term" value="C:membrane"/>
    <property type="evidence" value="ECO:0007669"/>
    <property type="project" value="UniProtKB-SubCell"/>
</dbReference>
<keyword evidence="3 7" id="KW-0812">Transmembrane</keyword>
<evidence type="ECO:0000256" key="6">
    <source>
        <dbReference type="SAM" id="MobiDB-lite"/>
    </source>
</evidence>
<comment type="similarity">
    <text evidence="2">Belongs to the autoinducer-2 exporter (AI-2E) (TC 2.A.86) family.</text>
</comment>
<dbReference type="Proteomes" id="UP000032232">
    <property type="component" value="Unassembled WGS sequence"/>
</dbReference>
<reference evidence="8 9" key="1">
    <citation type="submission" date="2015-02" db="EMBL/GenBank/DDBJ databases">
        <title>Genome Sequence of Jannaschia aquimarina DSM28248, a member of the Roseobacter clade.</title>
        <authorList>
            <person name="Voget S."/>
            <person name="Daniel R."/>
        </authorList>
    </citation>
    <scope>NUCLEOTIDE SEQUENCE [LARGE SCALE GENOMIC DNA]</scope>
    <source>
        <strain evidence="8 9">GSW-M26</strain>
    </source>
</reference>
<dbReference type="PANTHER" id="PTHR21716">
    <property type="entry name" value="TRANSMEMBRANE PROTEIN"/>
    <property type="match status" value="1"/>
</dbReference>
<feature type="transmembrane region" description="Helical" evidence="7">
    <location>
        <begin position="287"/>
        <end position="307"/>
    </location>
</feature>
<comment type="caution">
    <text evidence="8">The sequence shown here is derived from an EMBL/GenBank/DDBJ whole genome shotgun (WGS) entry which is preliminary data.</text>
</comment>
<proteinExistence type="inferred from homology"/>
<dbReference type="AlphaFoldDB" id="A0A0D1EMH1"/>
<feature type="transmembrane region" description="Helical" evidence="7">
    <location>
        <begin position="78"/>
        <end position="104"/>
    </location>
</feature>
<feature type="region of interest" description="Disordered" evidence="6">
    <location>
        <begin position="1"/>
        <end position="27"/>
    </location>
</feature>
<keyword evidence="9" id="KW-1185">Reference proteome</keyword>
<dbReference type="PATRIC" id="fig|935700.4.peg.1435"/>
<feature type="transmembrane region" description="Helical" evidence="7">
    <location>
        <begin position="37"/>
        <end position="66"/>
    </location>
</feature>
<keyword evidence="4 7" id="KW-1133">Transmembrane helix</keyword>
<dbReference type="Pfam" id="PF01594">
    <property type="entry name" value="AI-2E_transport"/>
    <property type="match status" value="1"/>
</dbReference>
<evidence type="ECO:0000256" key="3">
    <source>
        <dbReference type="ARBA" id="ARBA00022692"/>
    </source>
</evidence>
<evidence type="ECO:0000256" key="1">
    <source>
        <dbReference type="ARBA" id="ARBA00004141"/>
    </source>
</evidence>
<dbReference type="InterPro" id="IPR002549">
    <property type="entry name" value="AI-2E-like"/>
</dbReference>
<evidence type="ECO:0000256" key="7">
    <source>
        <dbReference type="SAM" id="Phobius"/>
    </source>
</evidence>
<dbReference type="STRING" id="935700.jaqu_13830"/>
<evidence type="ECO:0000313" key="9">
    <source>
        <dbReference type="Proteomes" id="UP000032232"/>
    </source>
</evidence>
<feature type="transmembrane region" description="Helical" evidence="7">
    <location>
        <begin position="176"/>
        <end position="198"/>
    </location>
</feature>
<accession>A0A0D1EMH1</accession>
<feature type="compositionally biased region" description="Basic and acidic residues" evidence="6">
    <location>
        <begin position="17"/>
        <end position="27"/>
    </location>
</feature>
<evidence type="ECO:0000313" key="8">
    <source>
        <dbReference type="EMBL" id="KIT16885.1"/>
    </source>
</evidence>
<gene>
    <name evidence="8" type="primary">tqsA</name>
    <name evidence="8" type="ORF">jaqu_13830</name>
</gene>
<evidence type="ECO:0000256" key="2">
    <source>
        <dbReference type="ARBA" id="ARBA00009773"/>
    </source>
</evidence>
<dbReference type="RefSeq" id="WP_043918218.1">
    <property type="nucleotide sequence ID" value="NZ_FZPF01000006.1"/>
</dbReference>
<dbReference type="EMBL" id="JYFE01000025">
    <property type="protein sequence ID" value="KIT16885.1"/>
    <property type="molecule type" value="Genomic_DNA"/>
</dbReference>
<evidence type="ECO:0000256" key="5">
    <source>
        <dbReference type="ARBA" id="ARBA00023136"/>
    </source>
</evidence>
<sequence length="389" mass="41183">MSPEDGRTARDAQSAVRSDRHGAEGRPHPLTVPVTGIFIILLIQALIVAAGFLLPVTAALLGYFILNAPRRGLQRLGVPAPIAAALFTLTITAVVVFGVTALAVPVQAFVTDLPTLMDRAMIQLTGPGGPLEAISLAAEATEEAMDEANGGNAPMQVEVVSDSSIASSVFSVAPGLLSQIIFAVCLLFFLVASGDTFIQKAIQIADRFEDKRATLQTIRMIERGLGNYLGSITLINIGLGISIGVAMWFWGMPTAYLFGIMATALNFVPFVGAVIGAAVAGISGFVFFQDTFAGFGIFLTYYALTAFEGQFVTPALLGQRLRLNKTMVFLSVAFFAWIWSVMGMVVAVPMLIVLKVICDSIPRLNKVGMFLGDADGIVSPMAGKGRRAS</sequence>
<name>A0A0D1EMH1_9RHOB</name>
<feature type="transmembrane region" description="Helical" evidence="7">
    <location>
        <begin position="327"/>
        <end position="354"/>
    </location>
</feature>
<dbReference type="GO" id="GO:0055085">
    <property type="term" value="P:transmembrane transport"/>
    <property type="evidence" value="ECO:0007669"/>
    <property type="project" value="TreeGrafter"/>
</dbReference>
<dbReference type="PANTHER" id="PTHR21716:SF16">
    <property type="entry name" value="BLL1467 PROTEIN"/>
    <property type="match status" value="1"/>
</dbReference>
<feature type="compositionally biased region" description="Basic and acidic residues" evidence="6">
    <location>
        <begin position="1"/>
        <end position="10"/>
    </location>
</feature>
<feature type="transmembrane region" description="Helical" evidence="7">
    <location>
        <begin position="228"/>
        <end position="250"/>
    </location>
</feature>
<feature type="transmembrane region" description="Helical" evidence="7">
    <location>
        <begin position="256"/>
        <end position="280"/>
    </location>
</feature>